<accession>A0A452UZ42</accession>
<dbReference type="Ensembl" id="ENSUMAT00000031264.1">
    <property type="protein sequence ID" value="ENSUMAP00000026414.1"/>
    <property type="gene ID" value="ENSUMAG00000019225.1"/>
</dbReference>
<protein>
    <submittedName>
        <fullName evidence="1">Uncharacterized protein</fullName>
    </submittedName>
</protein>
<proteinExistence type="predicted"/>
<organism evidence="1">
    <name type="scientific">Ursus maritimus</name>
    <name type="common">Polar bear</name>
    <name type="synonym">Thalarctos maritimus</name>
    <dbReference type="NCBI Taxonomy" id="29073"/>
    <lineage>
        <taxon>Eukaryota</taxon>
        <taxon>Metazoa</taxon>
        <taxon>Chordata</taxon>
        <taxon>Craniata</taxon>
        <taxon>Vertebrata</taxon>
        <taxon>Euteleostomi</taxon>
        <taxon>Mammalia</taxon>
        <taxon>Eutheria</taxon>
        <taxon>Laurasiatheria</taxon>
        <taxon>Carnivora</taxon>
        <taxon>Caniformia</taxon>
        <taxon>Ursidae</taxon>
        <taxon>Ursus</taxon>
    </lineage>
</organism>
<sequence length="80" mass="8758">MTPRGEFTMGMILPTKAMGTQELPVKKKLSENTLQIQASSPVGLGVRLPTVAPHRTELLDATTEQLYRVFAVKDVSTFPS</sequence>
<dbReference type="GeneTree" id="ENSGT00940000157344"/>
<name>A0A452UZ42_URSMA</name>
<evidence type="ECO:0000313" key="1">
    <source>
        <dbReference type="Ensembl" id="ENSUMAP00000026414"/>
    </source>
</evidence>
<reference evidence="1" key="1">
    <citation type="submission" date="2019-03" db="UniProtKB">
        <authorList>
            <consortium name="Ensembl"/>
        </authorList>
    </citation>
    <scope>IDENTIFICATION</scope>
</reference>
<dbReference type="AlphaFoldDB" id="A0A452UZ42"/>
<dbReference type="OMA" id="PRGEFTM"/>